<reference evidence="2 3" key="1">
    <citation type="submission" date="2014-04" db="EMBL/GenBank/DDBJ databases">
        <authorList>
            <consortium name="DOE Joint Genome Institute"/>
            <person name="Kuo A."/>
            <person name="Kohler A."/>
            <person name="Nagy L.G."/>
            <person name="Floudas D."/>
            <person name="Copeland A."/>
            <person name="Barry K.W."/>
            <person name="Cichocki N."/>
            <person name="Veneault-Fourrey C."/>
            <person name="LaButti K."/>
            <person name="Lindquist E.A."/>
            <person name="Lipzen A."/>
            <person name="Lundell T."/>
            <person name="Morin E."/>
            <person name="Murat C."/>
            <person name="Sun H."/>
            <person name="Tunlid A."/>
            <person name="Henrissat B."/>
            <person name="Grigoriev I.V."/>
            <person name="Hibbett D.S."/>
            <person name="Martin F."/>
            <person name="Nordberg H.P."/>
            <person name="Cantor M.N."/>
            <person name="Hua S.X."/>
        </authorList>
    </citation>
    <scope>NUCLEOTIDE SEQUENCE [LARGE SCALE GENOMIC DNA]</scope>
    <source>
        <strain evidence="2 3">LaAM-08-1</strain>
    </source>
</reference>
<evidence type="ECO:0000256" key="1">
    <source>
        <dbReference type="SAM" id="MobiDB-lite"/>
    </source>
</evidence>
<reference evidence="3" key="2">
    <citation type="submission" date="2015-01" db="EMBL/GenBank/DDBJ databases">
        <title>Evolutionary Origins and Diversification of the Mycorrhizal Mutualists.</title>
        <authorList>
            <consortium name="DOE Joint Genome Institute"/>
            <consortium name="Mycorrhizal Genomics Consortium"/>
            <person name="Kohler A."/>
            <person name="Kuo A."/>
            <person name="Nagy L.G."/>
            <person name="Floudas D."/>
            <person name="Copeland A."/>
            <person name="Barry K.W."/>
            <person name="Cichocki N."/>
            <person name="Veneault-Fourrey C."/>
            <person name="LaButti K."/>
            <person name="Lindquist E.A."/>
            <person name="Lipzen A."/>
            <person name="Lundell T."/>
            <person name="Morin E."/>
            <person name="Murat C."/>
            <person name="Riley R."/>
            <person name="Ohm R."/>
            <person name="Sun H."/>
            <person name="Tunlid A."/>
            <person name="Henrissat B."/>
            <person name="Grigoriev I.V."/>
            <person name="Hibbett D.S."/>
            <person name="Martin F."/>
        </authorList>
    </citation>
    <scope>NUCLEOTIDE SEQUENCE [LARGE SCALE GENOMIC DNA]</scope>
    <source>
        <strain evidence="3">LaAM-08-1</strain>
    </source>
</reference>
<protein>
    <submittedName>
        <fullName evidence="2">Uncharacterized protein</fullName>
    </submittedName>
</protein>
<proteinExistence type="predicted"/>
<name>A0A0C9XYA9_9AGAR</name>
<feature type="region of interest" description="Disordered" evidence="1">
    <location>
        <begin position="122"/>
        <end position="145"/>
    </location>
</feature>
<gene>
    <name evidence="2" type="ORF">K443DRAFT_7406</name>
</gene>
<sequence length="175" mass="19394">MAGLAGLAWMGLDDDFNVMPLSQYVTGLLFSTNHHPCTVVNKPTTIRDLSVITTMISGATSPAAKWQPNNKQQPKLVIHCYSPVCNNKVSTPTPITPFQATLLAMRKRDDYASTLLHTQPPCTDVNKPTTIRELPPTNERDCPQTNTDDARTYKWMLAATRRCAQAPISLISPYH</sequence>
<dbReference type="AlphaFoldDB" id="A0A0C9XYA9"/>
<evidence type="ECO:0000313" key="3">
    <source>
        <dbReference type="Proteomes" id="UP000054477"/>
    </source>
</evidence>
<keyword evidence="3" id="KW-1185">Reference proteome</keyword>
<evidence type="ECO:0000313" key="2">
    <source>
        <dbReference type="EMBL" id="KIK00833.1"/>
    </source>
</evidence>
<dbReference type="EMBL" id="KN838618">
    <property type="protein sequence ID" value="KIK00833.1"/>
    <property type="molecule type" value="Genomic_DNA"/>
</dbReference>
<dbReference type="Proteomes" id="UP000054477">
    <property type="component" value="Unassembled WGS sequence"/>
</dbReference>
<accession>A0A0C9XYA9</accession>
<organism evidence="2 3">
    <name type="scientific">Laccaria amethystina LaAM-08-1</name>
    <dbReference type="NCBI Taxonomy" id="1095629"/>
    <lineage>
        <taxon>Eukaryota</taxon>
        <taxon>Fungi</taxon>
        <taxon>Dikarya</taxon>
        <taxon>Basidiomycota</taxon>
        <taxon>Agaricomycotina</taxon>
        <taxon>Agaricomycetes</taxon>
        <taxon>Agaricomycetidae</taxon>
        <taxon>Agaricales</taxon>
        <taxon>Agaricineae</taxon>
        <taxon>Hydnangiaceae</taxon>
        <taxon>Laccaria</taxon>
    </lineage>
</organism>
<dbReference type="HOGENOM" id="CLU_1532819_0_0_1"/>